<protein>
    <submittedName>
        <fullName evidence="2">ArsR family transcriptional regulator</fullName>
    </submittedName>
</protein>
<dbReference type="GO" id="GO:0003700">
    <property type="term" value="F:DNA-binding transcription factor activity"/>
    <property type="evidence" value="ECO:0007669"/>
    <property type="project" value="InterPro"/>
</dbReference>
<dbReference type="InterPro" id="IPR001845">
    <property type="entry name" value="HTH_ArsR_DNA-bd_dom"/>
</dbReference>
<dbReference type="KEGG" id="led:BBK82_28280"/>
<keyword evidence="3" id="KW-1185">Reference proteome</keyword>
<reference evidence="2 3" key="1">
    <citation type="submission" date="2016-07" db="EMBL/GenBank/DDBJ databases">
        <title>Complete genome sequence of the Lentzea guizhouensis DHS C013.</title>
        <authorList>
            <person name="Cao C."/>
        </authorList>
    </citation>
    <scope>NUCLEOTIDE SEQUENCE [LARGE SCALE GENOMIC DNA]</scope>
    <source>
        <strain evidence="2 3">DHS C013</strain>
    </source>
</reference>
<feature type="domain" description="HTH arsR-type" evidence="1">
    <location>
        <begin position="2"/>
        <end position="86"/>
    </location>
</feature>
<dbReference type="Gene3D" id="1.10.10.10">
    <property type="entry name" value="Winged helix-like DNA-binding domain superfamily/Winged helix DNA-binding domain"/>
    <property type="match status" value="1"/>
</dbReference>
<dbReference type="OrthoDB" id="5949858at2"/>
<evidence type="ECO:0000259" key="1">
    <source>
        <dbReference type="SMART" id="SM00418"/>
    </source>
</evidence>
<dbReference type="EMBL" id="CP016793">
    <property type="protein sequence ID" value="ANZ39371.1"/>
    <property type="molecule type" value="Genomic_DNA"/>
</dbReference>
<dbReference type="CDD" id="cd00090">
    <property type="entry name" value="HTH_ARSR"/>
    <property type="match status" value="1"/>
</dbReference>
<dbReference type="InterPro" id="IPR011991">
    <property type="entry name" value="ArsR-like_HTH"/>
</dbReference>
<gene>
    <name evidence="2" type="ORF">BBK82_28280</name>
</gene>
<dbReference type="InterPro" id="IPR036388">
    <property type="entry name" value="WH-like_DNA-bd_sf"/>
</dbReference>
<dbReference type="Proteomes" id="UP000093053">
    <property type="component" value="Chromosome"/>
</dbReference>
<dbReference type="SMART" id="SM00418">
    <property type="entry name" value="HTH_ARSR"/>
    <property type="match status" value="1"/>
</dbReference>
<dbReference type="SUPFAM" id="SSF46785">
    <property type="entry name" value="Winged helix' DNA-binding domain"/>
    <property type="match status" value="1"/>
</dbReference>
<dbReference type="Gene3D" id="6.10.140.2180">
    <property type="match status" value="1"/>
</dbReference>
<sequence>MDMLELLLHPVRLRVVFALSGESVRTTAEICERLSDVPKTSVYRHVALLLEAGVLEVVAEKRVRGAVERHYRLRQDRVTITPEMGATMSLQDHRAGFATAMAALLAEFNAYLDRPGAMPYDDAVAYRQGVLWLDDDEAAEMLEELRAVFAKRAANRRGDGRRPRLVSLVQFPSDQA</sequence>
<dbReference type="Pfam" id="PF12840">
    <property type="entry name" value="HTH_20"/>
    <property type="match status" value="1"/>
</dbReference>
<dbReference type="STRING" id="1586287.BBK82_28280"/>
<proteinExistence type="predicted"/>
<evidence type="ECO:0000313" key="3">
    <source>
        <dbReference type="Proteomes" id="UP000093053"/>
    </source>
</evidence>
<name>A0A1B2HNV2_9PSEU</name>
<dbReference type="AlphaFoldDB" id="A0A1B2HNV2"/>
<accession>A0A1B2HNV2</accession>
<evidence type="ECO:0000313" key="2">
    <source>
        <dbReference type="EMBL" id="ANZ39371.1"/>
    </source>
</evidence>
<organism evidence="2 3">
    <name type="scientific">Lentzea guizhouensis</name>
    <dbReference type="NCBI Taxonomy" id="1586287"/>
    <lineage>
        <taxon>Bacteria</taxon>
        <taxon>Bacillati</taxon>
        <taxon>Actinomycetota</taxon>
        <taxon>Actinomycetes</taxon>
        <taxon>Pseudonocardiales</taxon>
        <taxon>Pseudonocardiaceae</taxon>
        <taxon>Lentzea</taxon>
    </lineage>
</organism>
<dbReference type="InterPro" id="IPR036390">
    <property type="entry name" value="WH_DNA-bd_sf"/>
</dbReference>